<dbReference type="KEGG" id="hhg:XM38_031180"/>
<dbReference type="Pfam" id="PF00563">
    <property type="entry name" value="EAL"/>
    <property type="match status" value="1"/>
</dbReference>
<accession>A0A1Z3HPC1</accession>
<dbReference type="InterPro" id="IPR035965">
    <property type="entry name" value="PAS-like_dom_sf"/>
</dbReference>
<dbReference type="AlphaFoldDB" id="A0A1Z3HPC1"/>
<dbReference type="SMART" id="SM00091">
    <property type="entry name" value="PAS"/>
    <property type="match status" value="3"/>
</dbReference>
<dbReference type="RefSeq" id="WP_088430265.1">
    <property type="nucleotide sequence ID" value="NZ_CP021983.2"/>
</dbReference>
<dbReference type="SMART" id="SM00448">
    <property type="entry name" value="REC"/>
    <property type="match status" value="1"/>
</dbReference>
<dbReference type="SUPFAM" id="SSF141868">
    <property type="entry name" value="EAL domain-like"/>
    <property type="match status" value="1"/>
</dbReference>
<dbReference type="PROSITE" id="PS50112">
    <property type="entry name" value="PAS"/>
    <property type="match status" value="2"/>
</dbReference>
<dbReference type="CDD" id="cd00130">
    <property type="entry name" value="PAS"/>
    <property type="match status" value="2"/>
</dbReference>
<dbReference type="Pfam" id="PF00990">
    <property type="entry name" value="GGDEF"/>
    <property type="match status" value="1"/>
</dbReference>
<dbReference type="PROSITE" id="PS50110">
    <property type="entry name" value="RESPONSE_REGULATORY"/>
    <property type="match status" value="1"/>
</dbReference>
<dbReference type="PROSITE" id="PS50883">
    <property type="entry name" value="EAL"/>
    <property type="match status" value="1"/>
</dbReference>
<proteinExistence type="predicted"/>
<dbReference type="CDD" id="cd01949">
    <property type="entry name" value="GGDEF"/>
    <property type="match status" value="1"/>
</dbReference>
<dbReference type="CDD" id="cd00156">
    <property type="entry name" value="REC"/>
    <property type="match status" value="1"/>
</dbReference>
<feature type="domain" description="PAS" evidence="3">
    <location>
        <begin position="362"/>
        <end position="432"/>
    </location>
</feature>
<dbReference type="SMART" id="SM00052">
    <property type="entry name" value="EAL"/>
    <property type="match status" value="1"/>
</dbReference>
<dbReference type="FunFam" id="3.30.70.270:FF:000001">
    <property type="entry name" value="Diguanylate cyclase domain protein"/>
    <property type="match status" value="1"/>
</dbReference>
<evidence type="ECO:0000259" key="4">
    <source>
        <dbReference type="PROSITE" id="PS50883"/>
    </source>
</evidence>
<dbReference type="Proteomes" id="UP000191901">
    <property type="component" value="Chromosome"/>
</dbReference>
<dbReference type="InterPro" id="IPR043128">
    <property type="entry name" value="Rev_trsase/Diguanyl_cyclase"/>
</dbReference>
<dbReference type="NCBIfam" id="TIGR00254">
    <property type="entry name" value="GGDEF"/>
    <property type="match status" value="1"/>
</dbReference>
<dbReference type="PROSITE" id="PS50887">
    <property type="entry name" value="GGDEF"/>
    <property type="match status" value="1"/>
</dbReference>
<dbReference type="SUPFAM" id="SSF55073">
    <property type="entry name" value="Nucleotide cyclase"/>
    <property type="match status" value="1"/>
</dbReference>
<dbReference type="InterPro" id="IPR013767">
    <property type="entry name" value="PAS_fold"/>
</dbReference>
<evidence type="ECO:0000313" key="7">
    <source>
        <dbReference type="Proteomes" id="UP000191901"/>
    </source>
</evidence>
<gene>
    <name evidence="6" type="ORF">XM38_031180</name>
</gene>
<dbReference type="Gene3D" id="3.30.70.270">
    <property type="match status" value="1"/>
</dbReference>
<dbReference type="InterPro" id="IPR001633">
    <property type="entry name" value="EAL_dom"/>
</dbReference>
<sequence>MDMLQIEILLIEDDEADVDLIHEYLSEATNWQVTIHQVNRLAAGIDCLQHRPYDLVLLDLSLPDSSGLDTFLRLRHHSPQVPIVILSGNTDQTLAFKAVQAGAQDYLLKGDVDTQNLTRAIRYAIERHRLWTELTLQKQALEASQHRWHILVNQHSDGLVVTNTQDVIQFANPAAERLFGRSAAELVGTTLPIAGIDNTAELLLNTSDNHPLTAEIRLAGVQWEGTPASLISLRDITDRKQAEQTLRKQQALLRTIISSAPIVLFAVNTQGQFTLAEGQGLSCFPLTPEQWVGKSLDTLAPDLAPLPQDMRRALQGETFMATRKLLGHTLECWYTPLWDGQSGNRVEAIVGVITDSTTISKLREERDRFFELSLDLLFIADQDLQFQRLNPAFLWKLGYETDALIGCNFYDLIHPDDVASAQHHIEQLRQGEGPGVLFQTRCQTQTDTHVWIAWSLAYSAEQTTFYAVGRDITEQKQFEQRLHYQANHDALTGLPNRAYFTEILNELLQPSRRRKSDLFAVLFIDLDRFKIINDSLGHLAGDHLLITIAQRLQGCLRDGDLVARLGGDEFAILLNQVSGLDDVITASERMLQSVAQPMVVQGQDVHTSASIGIALGNDAYTRAEDLLRDADTAMYQAKSSGKAQYAIFQPGMHDYVLGQLQLANDLVGALDRDEFYLEYQPIIALNTSHILGIEALIRWQHPQRGQVSPIQFIAIAEETGLIIAIGNWVLQQACHHLRQILLAYPSLDRLFISVNLSAKQLAQLNFVSWVTEVLRANHLSPSQLQFEITENLFIHDASRAAQTLEQLRQLGVGISLDDFGTGYSSLNHLYQMSIQTLKIDRSFIGDIESLGEKWDVVQAIVALARIFQLQVIAEGVETPGQRQQLCGLSCVAAQGYLLSRPLPFQTLLPWLDNYGNP</sequence>
<evidence type="ECO:0000259" key="2">
    <source>
        <dbReference type="PROSITE" id="PS50110"/>
    </source>
</evidence>
<dbReference type="InterPro" id="IPR000160">
    <property type="entry name" value="GGDEF_dom"/>
</dbReference>
<feature type="domain" description="PAS" evidence="3">
    <location>
        <begin position="144"/>
        <end position="191"/>
    </location>
</feature>
<dbReference type="EMBL" id="CP021983">
    <property type="protein sequence ID" value="ASC72164.1"/>
    <property type="molecule type" value="Genomic_DNA"/>
</dbReference>
<dbReference type="OrthoDB" id="543801at2"/>
<dbReference type="InterPro" id="IPR035919">
    <property type="entry name" value="EAL_sf"/>
</dbReference>
<dbReference type="SUPFAM" id="SSF52172">
    <property type="entry name" value="CheY-like"/>
    <property type="match status" value="1"/>
</dbReference>
<protein>
    <submittedName>
        <fullName evidence="6">GGDEF domain-containing protein</fullName>
    </submittedName>
</protein>
<dbReference type="NCBIfam" id="TIGR00229">
    <property type="entry name" value="sensory_box"/>
    <property type="match status" value="2"/>
</dbReference>
<dbReference type="InterPro" id="IPR052155">
    <property type="entry name" value="Biofilm_reg_signaling"/>
</dbReference>
<dbReference type="InterPro" id="IPR000014">
    <property type="entry name" value="PAS"/>
</dbReference>
<evidence type="ECO:0000313" key="6">
    <source>
        <dbReference type="EMBL" id="ASC72164.1"/>
    </source>
</evidence>
<dbReference type="Gene3D" id="3.40.50.2300">
    <property type="match status" value="1"/>
</dbReference>
<dbReference type="Pfam" id="PF08448">
    <property type="entry name" value="PAS_4"/>
    <property type="match status" value="2"/>
</dbReference>
<dbReference type="PANTHER" id="PTHR44757">
    <property type="entry name" value="DIGUANYLATE CYCLASE DGCP"/>
    <property type="match status" value="1"/>
</dbReference>
<dbReference type="Gene3D" id="3.20.20.450">
    <property type="entry name" value="EAL domain"/>
    <property type="match status" value="1"/>
</dbReference>
<dbReference type="STRING" id="1641165.XM38_07055"/>
<reference evidence="6 7" key="1">
    <citation type="journal article" date="2016" name="Biochim. Biophys. Acta">
        <title>Characterization of red-shifted phycobilisomes isolated from the chlorophyll f-containing cyanobacterium Halomicronema hongdechloris.</title>
        <authorList>
            <person name="Li Y."/>
            <person name="Lin Y."/>
            <person name="Garvey C.J."/>
            <person name="Birch D."/>
            <person name="Corkery R.W."/>
            <person name="Loughlin P.C."/>
            <person name="Scheer H."/>
            <person name="Willows R.D."/>
            <person name="Chen M."/>
        </authorList>
    </citation>
    <scope>NUCLEOTIDE SEQUENCE [LARGE SCALE GENOMIC DNA]</scope>
    <source>
        <strain evidence="6 7">C2206</strain>
    </source>
</reference>
<dbReference type="Pfam" id="PF00072">
    <property type="entry name" value="Response_reg"/>
    <property type="match status" value="1"/>
</dbReference>
<dbReference type="GO" id="GO:0000160">
    <property type="term" value="P:phosphorelay signal transduction system"/>
    <property type="evidence" value="ECO:0007669"/>
    <property type="project" value="InterPro"/>
</dbReference>
<dbReference type="SMART" id="SM00267">
    <property type="entry name" value="GGDEF"/>
    <property type="match status" value="1"/>
</dbReference>
<dbReference type="InterPro" id="IPR029787">
    <property type="entry name" value="Nucleotide_cyclase"/>
</dbReference>
<dbReference type="GO" id="GO:0006355">
    <property type="term" value="P:regulation of DNA-templated transcription"/>
    <property type="evidence" value="ECO:0007669"/>
    <property type="project" value="InterPro"/>
</dbReference>
<dbReference type="InterPro" id="IPR013656">
    <property type="entry name" value="PAS_4"/>
</dbReference>
<dbReference type="PANTHER" id="PTHR44757:SF2">
    <property type="entry name" value="BIOFILM ARCHITECTURE MAINTENANCE PROTEIN MBAA"/>
    <property type="match status" value="1"/>
</dbReference>
<name>A0A1Z3HPC1_9CYAN</name>
<feature type="domain" description="EAL" evidence="4">
    <location>
        <begin position="659"/>
        <end position="915"/>
    </location>
</feature>
<organism evidence="6 7">
    <name type="scientific">Halomicronema hongdechloris C2206</name>
    <dbReference type="NCBI Taxonomy" id="1641165"/>
    <lineage>
        <taxon>Bacteria</taxon>
        <taxon>Bacillati</taxon>
        <taxon>Cyanobacteriota</taxon>
        <taxon>Cyanophyceae</taxon>
        <taxon>Nodosilineales</taxon>
        <taxon>Nodosilineaceae</taxon>
        <taxon>Halomicronema</taxon>
    </lineage>
</organism>
<dbReference type="InterPro" id="IPR001789">
    <property type="entry name" value="Sig_transdc_resp-reg_receiver"/>
</dbReference>
<feature type="domain" description="GGDEF" evidence="5">
    <location>
        <begin position="517"/>
        <end position="650"/>
    </location>
</feature>
<evidence type="ECO:0000259" key="5">
    <source>
        <dbReference type="PROSITE" id="PS50887"/>
    </source>
</evidence>
<feature type="domain" description="Response regulatory" evidence="2">
    <location>
        <begin position="7"/>
        <end position="124"/>
    </location>
</feature>
<keyword evidence="7" id="KW-1185">Reference proteome</keyword>
<dbReference type="SUPFAM" id="SSF55785">
    <property type="entry name" value="PYP-like sensor domain (PAS domain)"/>
    <property type="match status" value="3"/>
</dbReference>
<feature type="modified residue" description="4-aspartylphosphate" evidence="1">
    <location>
        <position position="59"/>
    </location>
</feature>
<dbReference type="CDD" id="cd01948">
    <property type="entry name" value="EAL"/>
    <property type="match status" value="1"/>
</dbReference>
<evidence type="ECO:0000259" key="3">
    <source>
        <dbReference type="PROSITE" id="PS50112"/>
    </source>
</evidence>
<evidence type="ECO:0000256" key="1">
    <source>
        <dbReference type="PROSITE-ProRule" id="PRU00169"/>
    </source>
</evidence>
<keyword evidence="1" id="KW-0597">Phosphoprotein</keyword>
<dbReference type="Gene3D" id="3.30.450.20">
    <property type="entry name" value="PAS domain"/>
    <property type="match status" value="4"/>
</dbReference>
<dbReference type="InterPro" id="IPR011006">
    <property type="entry name" value="CheY-like_superfamily"/>
</dbReference>
<dbReference type="Pfam" id="PF00989">
    <property type="entry name" value="PAS"/>
    <property type="match status" value="1"/>
</dbReference>